<gene>
    <name evidence="10" type="primary">glgB</name>
    <name evidence="13" type="ORF">HMPREF3293_02001</name>
</gene>
<feature type="active site" description="Nucleophile" evidence="10 11">
    <location>
        <position position="309"/>
    </location>
</feature>
<sequence length="635" mass="73942">MKGCYQKYLPEHDIYLYNIGEAQKAYEFFGCHYIPELKMHRFCVWAPNARSVSVVGDFNGWDAEKTPMEFYKNGVWAAFVPELHDGDNYKYFVYGYDGSKVMKADPFAFHAEVRPQTASKVWGIGGYEWHDASYLKRRMKRNVLKDAVSIYEMHIGSWRIKEGCRFPGFREVADELADYVSGMGYTHVEIMPVAEHPYDGSWGYQVTGFYAVTSRYGTPQDFMYFVDKLHSRGIGVIMDWVPGHFPKDEHGLSKFDGTHLYEHENVLQREHPQWGTLIFNYGRPEVISFLVSNAMFFMDCYHIDGLRVDAVTSILYLDYARDGYFVPNEDGGNIDNHAVEMLRRMNSVVLTNYAGTMTIAEESTAYPMITKPPYDGGLGFTFKWNMGFMHDTLAYMRMDHYFRQFEHNKMSFSMYYAFSENYILAYSHDEVVHGKKSMVDKMFGDYWQKFASLRALYSFMFAHPGKKLMFMGDEFAQFIEWDYKKQLDWFLLEYDSHAGMQRFVKDLNHVYTENPALYEVDDSWDGFKWLNVEDRAQSVFAFIRTNGEEFVVCAVNFTPVVRENYWIAMPREGMLERLLCSDETRYGGSGVVPEKKIETRRQALNGMEHSAVLTLPPLGAVYYKFTLKSKGDGEK</sequence>
<dbReference type="CDD" id="cd11322">
    <property type="entry name" value="AmyAc_Glg_BE"/>
    <property type="match status" value="1"/>
</dbReference>
<evidence type="ECO:0000256" key="4">
    <source>
        <dbReference type="ARBA" id="ARBA00009000"/>
    </source>
</evidence>
<dbReference type="EC" id="2.4.1.18" evidence="10"/>
<dbReference type="InterPro" id="IPR006048">
    <property type="entry name" value="A-amylase/branching_C"/>
</dbReference>
<feature type="domain" description="Glycosyl hydrolase family 13 catalytic" evidence="12">
    <location>
        <begin position="152"/>
        <end position="528"/>
    </location>
</feature>
<evidence type="ECO:0000256" key="5">
    <source>
        <dbReference type="ARBA" id="ARBA00022600"/>
    </source>
</evidence>
<keyword evidence="9 10" id="KW-0119">Carbohydrate metabolism</keyword>
<dbReference type="PATRIC" id="fig|626937.4.peg.1979"/>
<name>A0A136Q263_9FIRM</name>
<dbReference type="InterPro" id="IPR037439">
    <property type="entry name" value="Branching_enzy"/>
</dbReference>
<feature type="active site" description="Proton donor" evidence="10 11">
    <location>
        <position position="361"/>
    </location>
</feature>
<dbReference type="SUPFAM" id="SSF51011">
    <property type="entry name" value="Glycosyl hydrolase domain"/>
    <property type="match status" value="1"/>
</dbReference>
<keyword evidence="7 10" id="KW-0808">Transferase</keyword>
<keyword evidence="14" id="KW-1185">Reference proteome</keyword>
<dbReference type="Pfam" id="PF02806">
    <property type="entry name" value="Alpha-amylase_C"/>
    <property type="match status" value="1"/>
</dbReference>
<comment type="catalytic activity">
    <reaction evidence="1 10">
        <text>Transfers a segment of a (1-&gt;4)-alpha-D-glucan chain to a primary hydroxy group in a similar glucan chain.</text>
        <dbReference type="EC" id="2.4.1.18"/>
    </reaction>
</comment>
<comment type="caution">
    <text evidence="13">The sequence shown here is derived from an EMBL/GenBank/DDBJ whole genome shotgun (WGS) entry which is preliminary data.</text>
</comment>
<dbReference type="Gene3D" id="2.60.40.1180">
    <property type="entry name" value="Golgi alpha-mannosidase II"/>
    <property type="match status" value="1"/>
</dbReference>
<protein>
    <recommendedName>
        <fullName evidence="10">1,4-alpha-glucan branching enzyme GlgB</fullName>
        <ecNumber evidence="10">2.4.1.18</ecNumber>
    </recommendedName>
    <alternativeName>
        <fullName evidence="10">1,4-alpha-D-glucan:1,4-alpha-D-glucan 6-glucosyl-transferase</fullName>
    </alternativeName>
    <alternativeName>
        <fullName evidence="10">Alpha-(1-&gt;4)-glucan branching enzyme</fullName>
    </alternativeName>
    <alternativeName>
        <fullName evidence="10">Glycogen branching enzyme</fullName>
        <shortName evidence="10">BE</shortName>
    </alternativeName>
</protein>
<dbReference type="InterPro" id="IPR013780">
    <property type="entry name" value="Glyco_hydro_b"/>
</dbReference>
<dbReference type="SUPFAM" id="SSF51445">
    <property type="entry name" value="(Trans)glycosidases"/>
    <property type="match status" value="1"/>
</dbReference>
<comment type="similarity">
    <text evidence="4 10">Belongs to the glycosyl hydrolase 13 family. GlgB subfamily.</text>
</comment>
<evidence type="ECO:0000256" key="3">
    <source>
        <dbReference type="ARBA" id="ARBA00004964"/>
    </source>
</evidence>
<reference evidence="13 14" key="1">
    <citation type="submission" date="2016-02" db="EMBL/GenBank/DDBJ databases">
        <authorList>
            <person name="Wen L."/>
            <person name="He K."/>
            <person name="Yang H."/>
        </authorList>
    </citation>
    <scope>NUCLEOTIDE SEQUENCE [LARGE SCALE GENOMIC DNA]</scope>
    <source>
        <strain evidence="13 14">DSM 22607</strain>
    </source>
</reference>
<dbReference type="CDD" id="cd02855">
    <property type="entry name" value="E_set_GBE_prok_N"/>
    <property type="match status" value="1"/>
</dbReference>
<dbReference type="Proteomes" id="UP000070366">
    <property type="component" value="Unassembled WGS sequence"/>
</dbReference>
<dbReference type="EMBL" id="LSZW01000063">
    <property type="protein sequence ID" value="KXK64762.1"/>
    <property type="molecule type" value="Genomic_DNA"/>
</dbReference>
<evidence type="ECO:0000256" key="8">
    <source>
        <dbReference type="ARBA" id="ARBA00023056"/>
    </source>
</evidence>
<evidence type="ECO:0000256" key="6">
    <source>
        <dbReference type="ARBA" id="ARBA00022676"/>
    </source>
</evidence>
<comment type="subunit">
    <text evidence="10">Monomer.</text>
</comment>
<organism evidence="13 14">
    <name type="scientific">Christensenella minuta</name>
    <dbReference type="NCBI Taxonomy" id="626937"/>
    <lineage>
        <taxon>Bacteria</taxon>
        <taxon>Bacillati</taxon>
        <taxon>Bacillota</taxon>
        <taxon>Clostridia</taxon>
        <taxon>Christensenellales</taxon>
        <taxon>Christensenellaceae</taxon>
        <taxon>Christensenella</taxon>
    </lineage>
</organism>
<dbReference type="GO" id="GO:0005978">
    <property type="term" value="P:glycogen biosynthetic process"/>
    <property type="evidence" value="ECO:0007669"/>
    <property type="project" value="UniProtKB-UniRule"/>
</dbReference>
<dbReference type="FunFam" id="2.60.40.1180:FF:000002">
    <property type="entry name" value="1,4-alpha-glucan branching enzyme GlgB"/>
    <property type="match status" value="1"/>
</dbReference>
<evidence type="ECO:0000256" key="11">
    <source>
        <dbReference type="PIRSR" id="PIRSR000463-1"/>
    </source>
</evidence>
<dbReference type="InterPro" id="IPR044143">
    <property type="entry name" value="GlgB_N_E_set_prok"/>
</dbReference>
<evidence type="ECO:0000256" key="2">
    <source>
        <dbReference type="ARBA" id="ARBA00002953"/>
    </source>
</evidence>
<comment type="pathway">
    <text evidence="3 10">Glycan biosynthesis; glycogen biosynthesis.</text>
</comment>
<proteinExistence type="inferred from homology"/>
<dbReference type="AlphaFoldDB" id="A0A136Q263"/>
<evidence type="ECO:0000256" key="1">
    <source>
        <dbReference type="ARBA" id="ARBA00000826"/>
    </source>
</evidence>
<accession>A0A136Q263</accession>
<dbReference type="PIRSF" id="PIRSF000463">
    <property type="entry name" value="GlgB"/>
    <property type="match status" value="1"/>
</dbReference>
<dbReference type="SMART" id="SM00642">
    <property type="entry name" value="Aamy"/>
    <property type="match status" value="1"/>
</dbReference>
<dbReference type="PANTHER" id="PTHR43651:SF3">
    <property type="entry name" value="1,4-ALPHA-GLUCAN-BRANCHING ENZYME"/>
    <property type="match status" value="1"/>
</dbReference>
<evidence type="ECO:0000313" key="13">
    <source>
        <dbReference type="EMBL" id="KXK64762.1"/>
    </source>
</evidence>
<dbReference type="GO" id="GO:0005829">
    <property type="term" value="C:cytosol"/>
    <property type="evidence" value="ECO:0007669"/>
    <property type="project" value="TreeGrafter"/>
</dbReference>
<dbReference type="NCBIfam" id="NF003811">
    <property type="entry name" value="PRK05402.1"/>
    <property type="match status" value="1"/>
</dbReference>
<dbReference type="GO" id="GO:0004553">
    <property type="term" value="F:hydrolase activity, hydrolyzing O-glycosyl compounds"/>
    <property type="evidence" value="ECO:0007669"/>
    <property type="project" value="InterPro"/>
</dbReference>
<keyword evidence="8 10" id="KW-0320">Glycogen biosynthesis</keyword>
<dbReference type="Gene3D" id="2.60.40.10">
    <property type="entry name" value="Immunoglobulins"/>
    <property type="match status" value="1"/>
</dbReference>
<dbReference type="FunFam" id="3.20.20.80:FF:000003">
    <property type="entry name" value="1,4-alpha-glucan branching enzyme GlgB"/>
    <property type="match status" value="1"/>
</dbReference>
<dbReference type="InterPro" id="IPR004193">
    <property type="entry name" value="Glyco_hydro_13_N"/>
</dbReference>
<dbReference type="Gene3D" id="3.20.20.80">
    <property type="entry name" value="Glycosidases"/>
    <property type="match status" value="1"/>
</dbReference>
<dbReference type="HAMAP" id="MF_00685">
    <property type="entry name" value="GlgB"/>
    <property type="match status" value="1"/>
</dbReference>
<evidence type="ECO:0000313" key="14">
    <source>
        <dbReference type="Proteomes" id="UP000070366"/>
    </source>
</evidence>
<dbReference type="InterPro" id="IPR006407">
    <property type="entry name" value="GlgB"/>
</dbReference>
<keyword evidence="5 10" id="KW-0321">Glycogen metabolism</keyword>
<evidence type="ECO:0000256" key="10">
    <source>
        <dbReference type="HAMAP-Rule" id="MF_00685"/>
    </source>
</evidence>
<dbReference type="GO" id="GO:0003844">
    <property type="term" value="F:1,4-alpha-glucan branching enzyme activity"/>
    <property type="evidence" value="ECO:0007669"/>
    <property type="project" value="UniProtKB-UniRule"/>
</dbReference>
<dbReference type="Pfam" id="PF00128">
    <property type="entry name" value="Alpha-amylase"/>
    <property type="match status" value="1"/>
</dbReference>
<dbReference type="Pfam" id="PF02922">
    <property type="entry name" value="CBM_48"/>
    <property type="match status" value="1"/>
</dbReference>
<evidence type="ECO:0000256" key="9">
    <source>
        <dbReference type="ARBA" id="ARBA00023277"/>
    </source>
</evidence>
<dbReference type="STRING" id="626937.HMPREF3293_02001"/>
<evidence type="ECO:0000256" key="7">
    <source>
        <dbReference type="ARBA" id="ARBA00022679"/>
    </source>
</evidence>
<dbReference type="NCBIfam" id="TIGR01515">
    <property type="entry name" value="branching_enzym"/>
    <property type="match status" value="1"/>
</dbReference>
<dbReference type="InterPro" id="IPR006047">
    <property type="entry name" value="GH13_cat_dom"/>
</dbReference>
<comment type="function">
    <text evidence="2 10">Catalyzes the formation of the alpha-1,6-glucosidic linkages in glycogen by scission of a 1,4-alpha-linked oligosaccharide from growing alpha-1,4-glucan chains and the subsequent attachment of the oligosaccharide to the alpha-1,6 position.</text>
</comment>
<dbReference type="UniPathway" id="UPA00164"/>
<evidence type="ECO:0000259" key="12">
    <source>
        <dbReference type="SMART" id="SM00642"/>
    </source>
</evidence>
<dbReference type="GO" id="GO:0043169">
    <property type="term" value="F:cation binding"/>
    <property type="evidence" value="ECO:0007669"/>
    <property type="project" value="InterPro"/>
</dbReference>
<dbReference type="PANTHER" id="PTHR43651">
    <property type="entry name" value="1,4-ALPHA-GLUCAN-BRANCHING ENZYME"/>
    <property type="match status" value="1"/>
</dbReference>
<keyword evidence="6 10" id="KW-0328">Glycosyltransferase</keyword>
<dbReference type="InterPro" id="IPR013783">
    <property type="entry name" value="Ig-like_fold"/>
</dbReference>
<dbReference type="NCBIfam" id="NF008967">
    <property type="entry name" value="PRK12313.1"/>
    <property type="match status" value="1"/>
</dbReference>
<dbReference type="InterPro" id="IPR017853">
    <property type="entry name" value="GH"/>
</dbReference>